<feature type="transmembrane region" description="Helical" evidence="1">
    <location>
        <begin position="28"/>
        <end position="52"/>
    </location>
</feature>
<evidence type="ECO:0000313" key="2">
    <source>
        <dbReference type="EMBL" id="KAB2935395.1"/>
    </source>
</evidence>
<evidence type="ECO:0000313" key="3">
    <source>
        <dbReference type="Proteomes" id="UP000460298"/>
    </source>
</evidence>
<reference evidence="2 3" key="1">
    <citation type="submission" date="2019-10" db="EMBL/GenBank/DDBJ databases">
        <title>Extracellular Electron Transfer in a Candidatus Methanoperedens spp. Enrichment Culture.</title>
        <authorList>
            <person name="Berger S."/>
            <person name="Rangel Shaw D."/>
            <person name="Berben T."/>
            <person name="In 'T Zandt M."/>
            <person name="Frank J."/>
            <person name="Reimann J."/>
            <person name="Jetten M.S.M."/>
            <person name="Welte C.U."/>
        </authorList>
    </citation>
    <scope>NUCLEOTIDE SEQUENCE [LARGE SCALE GENOMIC DNA]</scope>
    <source>
        <strain evidence="2">SB12</strain>
    </source>
</reference>
<dbReference type="OrthoDB" id="325567at2"/>
<feature type="transmembrane region" description="Helical" evidence="1">
    <location>
        <begin position="135"/>
        <end position="162"/>
    </location>
</feature>
<evidence type="ECO:0000256" key="1">
    <source>
        <dbReference type="SAM" id="Phobius"/>
    </source>
</evidence>
<accession>A0A833H546</accession>
<gene>
    <name evidence="2" type="ORF">F9K24_01315</name>
</gene>
<feature type="transmembrane region" description="Helical" evidence="1">
    <location>
        <begin position="78"/>
        <end position="105"/>
    </location>
</feature>
<proteinExistence type="predicted"/>
<sequence>MNELTIGAIVTNGIQIGLRNFVPLLINAFLYVLTAWIPYINVGTTIGLVNLVPKMVKDEGLSPTEIFNPEYRKQMGEFFLLSGLMFGMLLASLALLVMPIVRIAFGQSFYLLLDRGLDPMAALRKSNELTYGKKWTIFLGTLALTAALFVGLAILSAIGGFIHQIIGTLFAFAGALAFFPIMLGANAYIYKALTKDM</sequence>
<evidence type="ECO:0008006" key="4">
    <source>
        <dbReference type="Google" id="ProtNLM"/>
    </source>
</evidence>
<keyword evidence="1" id="KW-0472">Membrane</keyword>
<dbReference type="Proteomes" id="UP000460298">
    <property type="component" value="Unassembled WGS sequence"/>
</dbReference>
<dbReference type="EMBL" id="WBUI01000001">
    <property type="protein sequence ID" value="KAB2935395.1"/>
    <property type="molecule type" value="Genomic_DNA"/>
</dbReference>
<comment type="caution">
    <text evidence="2">The sequence shown here is derived from an EMBL/GenBank/DDBJ whole genome shotgun (WGS) entry which is preliminary data.</text>
</comment>
<feature type="transmembrane region" description="Helical" evidence="1">
    <location>
        <begin position="169"/>
        <end position="190"/>
    </location>
</feature>
<dbReference type="AlphaFoldDB" id="A0A833H546"/>
<name>A0A833H546_9LEPT</name>
<dbReference type="RefSeq" id="WP_002774284.1">
    <property type="nucleotide sequence ID" value="NZ_JQDG01000060.1"/>
</dbReference>
<keyword evidence="1" id="KW-0812">Transmembrane</keyword>
<organism evidence="2 3">
    <name type="scientific">Leptonema illini</name>
    <dbReference type="NCBI Taxonomy" id="183"/>
    <lineage>
        <taxon>Bacteria</taxon>
        <taxon>Pseudomonadati</taxon>
        <taxon>Spirochaetota</taxon>
        <taxon>Spirochaetia</taxon>
        <taxon>Leptospirales</taxon>
        <taxon>Leptospiraceae</taxon>
        <taxon>Leptonema</taxon>
    </lineage>
</organism>
<protein>
    <recommendedName>
        <fullName evidence="4">Glycerophosphoryl diester phosphodiesterase membrane domain-containing protein</fullName>
    </recommendedName>
</protein>
<keyword evidence="1" id="KW-1133">Transmembrane helix</keyword>